<evidence type="ECO:0000256" key="6">
    <source>
        <dbReference type="ARBA" id="ARBA00048809"/>
    </source>
</evidence>
<dbReference type="InterPro" id="IPR039763">
    <property type="entry name" value="ARMT1"/>
</dbReference>
<sequence>MPFPDVFKLPYDRCSPKEKQGFAYVSLVKRWPVVLTNIVSAVSNVNHQLHMNPDEYSEAKINEGKKIISQISQMKYDLGHNAILTPIENDGDINRECYNDELKTYPDEDRRWGTMNWLYAECYMYRRLRSYFASTIYWKEYDPFFEQKSETYKSSSNAILHLTKSINQAIKDKEKLNENFEEKGSKLEIAFLEMIQADLWGNATDLSLLVDLNYKDLQKLQAVGSDSQKEQFKFILKNDLIKVWNYLKKLNTKQNGGRIDFILDNSGFELFTDLILADFLISCTPFINKVVFHPKAIPWFVSDVLPYDFTWAIDSLLDPSFFTSHSSTPISSEDLNSLSDLANRWKDHLKTGKFQLSVPEDTKLGKATPLGRIWTTQYAFQDLPEVAPGTLDELKKSDLVIFKGDLNYRKLVGDAWWPTTTPFEEALGPLAGKITLLSLRTNKADTIVGLEEGVAERLDKEDPDWRISGK</sequence>
<reference evidence="10" key="1">
    <citation type="submission" date="2013-07" db="EMBL/GenBank/DDBJ databases">
        <title>The Genome Sequence of Cryptococcus pinus CBS10737.</title>
        <authorList>
            <consortium name="The Broad Institute Genome Sequencing Platform"/>
            <person name="Cuomo C."/>
            <person name="Litvintseva A."/>
            <person name="Chen Y."/>
            <person name="Heitman J."/>
            <person name="Sun S."/>
            <person name="Springer D."/>
            <person name="Dromer F."/>
            <person name="Young S.K."/>
            <person name="Zeng Q."/>
            <person name="Gargeya S."/>
            <person name="Fitzgerald M."/>
            <person name="Abouelleil A."/>
            <person name="Alvarado L."/>
            <person name="Berlin A.M."/>
            <person name="Chapman S.B."/>
            <person name="Dewar J."/>
            <person name="Goldberg J."/>
            <person name="Griggs A."/>
            <person name="Gujja S."/>
            <person name="Hansen M."/>
            <person name="Howarth C."/>
            <person name="Imamovic A."/>
            <person name="Larimer J."/>
            <person name="McCowan C."/>
            <person name="Murphy C."/>
            <person name="Pearson M."/>
            <person name="Priest M."/>
            <person name="Roberts A."/>
            <person name="Saif S."/>
            <person name="Shea T."/>
            <person name="Sykes S."/>
            <person name="Wortman J."/>
            <person name="Nusbaum C."/>
            <person name="Birren B."/>
        </authorList>
    </citation>
    <scope>NUCLEOTIDE SEQUENCE [LARGE SCALE GENOMIC DNA]</scope>
    <source>
        <strain evidence="10">CBS 10737</strain>
    </source>
</reference>
<dbReference type="GeneID" id="30175039"/>
<dbReference type="Gene3D" id="1.20.930.60">
    <property type="match status" value="1"/>
</dbReference>
<evidence type="ECO:0000256" key="3">
    <source>
        <dbReference type="ARBA" id="ARBA00022723"/>
    </source>
</evidence>
<dbReference type="Pfam" id="PF01937">
    <property type="entry name" value="ARMT1-like_dom"/>
    <property type="match status" value="1"/>
</dbReference>
<comment type="domain">
    <text evidence="7">Subfamily III proteins have a conserved RTxK motif about 40-50 residues from the C-terminus; the threonine may be replaced by serine or cysteine.</text>
</comment>
<dbReference type="GO" id="GO:0103026">
    <property type="term" value="F:fructose-1-phosphatase activity"/>
    <property type="evidence" value="ECO:0007669"/>
    <property type="project" value="RHEA"/>
</dbReference>
<dbReference type="GO" id="GO:0097023">
    <property type="term" value="F:fructose 6-phosphate aldolase activity"/>
    <property type="evidence" value="ECO:0007669"/>
    <property type="project" value="RHEA"/>
</dbReference>
<evidence type="ECO:0000259" key="9">
    <source>
        <dbReference type="Pfam" id="PF01937"/>
    </source>
</evidence>
<dbReference type="Gene3D" id="3.40.50.10880">
    <property type="entry name" value="Uncharacterised protein PF01937, DUF89, domain 3"/>
    <property type="match status" value="1"/>
</dbReference>
<feature type="coiled-coil region" evidence="8">
    <location>
        <begin position="159"/>
        <end position="190"/>
    </location>
</feature>
<organism evidence="10">
    <name type="scientific">Kwoniella pini CBS 10737</name>
    <dbReference type="NCBI Taxonomy" id="1296096"/>
    <lineage>
        <taxon>Eukaryota</taxon>
        <taxon>Fungi</taxon>
        <taxon>Dikarya</taxon>
        <taxon>Basidiomycota</taxon>
        <taxon>Agaricomycotina</taxon>
        <taxon>Tremellomycetes</taxon>
        <taxon>Tremellales</taxon>
        <taxon>Cryptococcaceae</taxon>
        <taxon>Kwoniella</taxon>
    </lineage>
</organism>
<dbReference type="AlphaFoldDB" id="A0A1B9HWX3"/>
<evidence type="ECO:0000256" key="4">
    <source>
        <dbReference type="ARBA" id="ARBA00022801"/>
    </source>
</evidence>
<dbReference type="OrthoDB" id="541375at2759"/>
<evidence type="ECO:0000256" key="1">
    <source>
        <dbReference type="ARBA" id="ARBA00001326"/>
    </source>
</evidence>
<name>A0A1B9HWX3_9TREE</name>
<dbReference type="GO" id="GO:0006974">
    <property type="term" value="P:DNA damage response"/>
    <property type="evidence" value="ECO:0007669"/>
    <property type="project" value="TreeGrafter"/>
</dbReference>
<dbReference type="EMBL" id="KV700116">
    <property type="protein sequence ID" value="OCF47763.1"/>
    <property type="molecule type" value="Genomic_DNA"/>
</dbReference>
<accession>A0A1B9HWX3</accession>
<dbReference type="InterPro" id="IPR002791">
    <property type="entry name" value="ARMT1-like_metal-bd"/>
</dbReference>
<evidence type="ECO:0000256" key="5">
    <source>
        <dbReference type="ARBA" id="ARBA00023211"/>
    </source>
</evidence>
<gene>
    <name evidence="10" type="ORF">I206_06670</name>
</gene>
<evidence type="ECO:0000256" key="7">
    <source>
        <dbReference type="RuleBase" id="RU367030"/>
    </source>
</evidence>
<reference evidence="10" key="2">
    <citation type="submission" date="2016-07" db="EMBL/GenBank/DDBJ databases">
        <title>Evolution of pathogenesis and genome organization in the Tremellales.</title>
        <authorList>
            <person name="Cuomo C."/>
            <person name="Litvintseva A."/>
            <person name="Heitman J."/>
            <person name="Chen Y."/>
            <person name="Sun S."/>
            <person name="Springer D."/>
            <person name="Dromer F."/>
            <person name="Young S."/>
            <person name="Zeng Q."/>
            <person name="Chapman S."/>
            <person name="Gujja S."/>
            <person name="Saif S."/>
            <person name="Birren B."/>
        </authorList>
    </citation>
    <scope>NUCLEOTIDE SEQUENCE</scope>
    <source>
        <strain evidence="10">CBS 10737</strain>
    </source>
</reference>
<dbReference type="FunFam" id="1.20.930.60:FF:000002">
    <property type="entry name" value="Protein-glutamate O-methyltransferase C1393.13"/>
    <property type="match status" value="1"/>
</dbReference>
<proteinExistence type="inferred from homology"/>
<dbReference type="RefSeq" id="XP_019008982.2">
    <property type="nucleotide sequence ID" value="XM_019158369.2"/>
</dbReference>
<dbReference type="GO" id="GO:0046872">
    <property type="term" value="F:metal ion binding"/>
    <property type="evidence" value="ECO:0007669"/>
    <property type="project" value="UniProtKB-UniRule"/>
</dbReference>
<dbReference type="GO" id="GO:0005634">
    <property type="term" value="C:nucleus"/>
    <property type="evidence" value="ECO:0007669"/>
    <property type="project" value="TreeGrafter"/>
</dbReference>
<protein>
    <recommendedName>
        <fullName evidence="7">Sugar phosphate phosphatase</fullName>
        <ecNumber evidence="7">3.1.3.-</ecNumber>
    </recommendedName>
</protein>
<feature type="domain" description="Damage-control phosphatase ARMT1-like metal-binding" evidence="9">
    <location>
        <begin position="28"/>
        <end position="457"/>
    </location>
</feature>
<comment type="catalytic activity">
    <reaction evidence="6 7">
        <text>beta-D-fructose 6-phosphate = dihydroxyacetone + D-glyceraldehyde 3-phosphate</text>
        <dbReference type="Rhea" id="RHEA:28002"/>
        <dbReference type="ChEBI" id="CHEBI:16016"/>
        <dbReference type="ChEBI" id="CHEBI:57634"/>
        <dbReference type="ChEBI" id="CHEBI:59776"/>
    </reaction>
</comment>
<comment type="catalytic activity">
    <reaction evidence="1 7">
        <text>beta-D-fructose 1-phosphate + H2O = D-fructose + phosphate</text>
        <dbReference type="Rhea" id="RHEA:35603"/>
        <dbReference type="ChEBI" id="CHEBI:15377"/>
        <dbReference type="ChEBI" id="CHEBI:37721"/>
        <dbReference type="ChEBI" id="CHEBI:43474"/>
        <dbReference type="ChEBI" id="CHEBI:138881"/>
    </reaction>
</comment>
<keyword evidence="8" id="KW-0175">Coiled coil</keyword>
<dbReference type="InterPro" id="IPR036075">
    <property type="entry name" value="ARMT-1-like_metal-bd_sf"/>
</dbReference>
<comment type="function">
    <text evidence="7">Metal-dependent phosphatase that shows phosphatase activity against several substrates, including fructose-1-phosphate and fructose-6-phosphate. Its preference for fructose-1-phosphate, a strong glycating agent that causes DNA damage rather than a canonical yeast metabolite, suggests a damage-control function in hexose phosphate metabolism.</text>
</comment>
<dbReference type="SUPFAM" id="SSF111321">
    <property type="entry name" value="AF1104-like"/>
    <property type="match status" value="1"/>
</dbReference>
<comment type="similarity">
    <text evidence="2 7">Belongs to the damage-control phosphatase family. Sugar phosphate phosphatase III subfamily.</text>
</comment>
<evidence type="ECO:0000256" key="2">
    <source>
        <dbReference type="ARBA" id="ARBA00009519"/>
    </source>
</evidence>
<keyword evidence="3 7" id="KW-0479">Metal-binding</keyword>
<dbReference type="STRING" id="1296096.A0A1B9HWX3"/>
<keyword evidence="4 7" id="KW-0378">Hydrolase</keyword>
<dbReference type="PANTHER" id="PTHR12260">
    <property type="entry name" value="DAMAGE-CONTROL PHOSPHATASE ARMT1"/>
    <property type="match status" value="1"/>
</dbReference>
<dbReference type="EC" id="3.1.3.-" evidence="7"/>
<evidence type="ECO:0000313" key="10">
    <source>
        <dbReference type="EMBL" id="OCF47763.1"/>
    </source>
</evidence>
<comment type="cofactor">
    <cofactor evidence="7">
        <name>Mn(2+)</name>
        <dbReference type="ChEBI" id="CHEBI:29035"/>
    </cofactor>
    <cofactor evidence="7">
        <name>Ni(2+)</name>
        <dbReference type="ChEBI" id="CHEBI:49786"/>
    </cofactor>
</comment>
<evidence type="ECO:0000256" key="8">
    <source>
        <dbReference type="SAM" id="Coils"/>
    </source>
</evidence>
<dbReference type="PANTHER" id="PTHR12260:SF6">
    <property type="entry name" value="DAMAGE-CONTROL PHOSPHATASE ARMT1"/>
    <property type="match status" value="1"/>
</dbReference>
<dbReference type="KEGG" id="kpin:30175039"/>
<keyword evidence="5 7" id="KW-0464">Manganese</keyword>